<dbReference type="SUPFAM" id="SSF58104">
    <property type="entry name" value="Methyl-accepting chemotaxis protein (MCP) signaling domain"/>
    <property type="match status" value="1"/>
</dbReference>
<evidence type="ECO:0000256" key="6">
    <source>
        <dbReference type="SAM" id="Phobius"/>
    </source>
</evidence>
<dbReference type="Gene3D" id="1.10.287.950">
    <property type="entry name" value="Methyl-accepting chemotaxis protein"/>
    <property type="match status" value="1"/>
</dbReference>
<keyword evidence="6" id="KW-0472">Membrane</keyword>
<dbReference type="EMBL" id="CP036280">
    <property type="protein sequence ID" value="QDU72108.1"/>
    <property type="molecule type" value="Genomic_DNA"/>
</dbReference>
<feature type="compositionally biased region" description="Low complexity" evidence="5">
    <location>
        <begin position="178"/>
        <end position="187"/>
    </location>
</feature>
<protein>
    <submittedName>
        <fullName evidence="10">Methyl-accepting chemotaxis protein PctC</fullName>
    </submittedName>
</protein>
<dbReference type="Pfam" id="PF00015">
    <property type="entry name" value="MCPsignal"/>
    <property type="match status" value="1"/>
</dbReference>
<dbReference type="AlphaFoldDB" id="A0A518BYR4"/>
<evidence type="ECO:0000256" key="5">
    <source>
        <dbReference type="SAM" id="MobiDB-lite"/>
    </source>
</evidence>
<keyword evidence="2 4" id="KW-0807">Transducer</keyword>
<feature type="transmembrane region" description="Helical" evidence="6">
    <location>
        <begin position="264"/>
        <end position="282"/>
    </location>
</feature>
<dbReference type="FunFam" id="1.10.287.950:FF:000001">
    <property type="entry name" value="Methyl-accepting chemotaxis sensory transducer"/>
    <property type="match status" value="1"/>
</dbReference>
<dbReference type="SMART" id="SM00283">
    <property type="entry name" value="MA"/>
    <property type="match status" value="1"/>
</dbReference>
<dbReference type="PROSITE" id="PS50885">
    <property type="entry name" value="HAMP"/>
    <property type="match status" value="1"/>
</dbReference>
<reference evidence="10 11" key="1">
    <citation type="submission" date="2019-02" db="EMBL/GenBank/DDBJ databases">
        <title>Deep-cultivation of Planctomycetes and their phenomic and genomic characterization uncovers novel biology.</title>
        <authorList>
            <person name="Wiegand S."/>
            <person name="Jogler M."/>
            <person name="Boedeker C."/>
            <person name="Pinto D."/>
            <person name="Vollmers J."/>
            <person name="Rivas-Marin E."/>
            <person name="Kohn T."/>
            <person name="Peeters S.H."/>
            <person name="Heuer A."/>
            <person name="Rast P."/>
            <person name="Oberbeckmann S."/>
            <person name="Bunk B."/>
            <person name="Jeske O."/>
            <person name="Meyerdierks A."/>
            <person name="Storesund J.E."/>
            <person name="Kallscheuer N."/>
            <person name="Luecker S."/>
            <person name="Lage O.M."/>
            <person name="Pohl T."/>
            <person name="Merkel B.J."/>
            <person name="Hornburger P."/>
            <person name="Mueller R.-W."/>
            <person name="Bruemmer F."/>
            <person name="Labrenz M."/>
            <person name="Spormann A.M."/>
            <person name="Op den Camp H."/>
            <person name="Overmann J."/>
            <person name="Amann R."/>
            <person name="Jetten M.S.M."/>
            <person name="Mascher T."/>
            <person name="Medema M.H."/>
            <person name="Devos D.P."/>
            <person name="Kaster A.-K."/>
            <person name="Ovreas L."/>
            <person name="Rohde M."/>
            <person name="Galperin M.Y."/>
            <person name="Jogler C."/>
        </authorList>
    </citation>
    <scope>NUCLEOTIDE SEQUENCE [LARGE SCALE GENOMIC DNA]</scope>
    <source>
        <strain evidence="10 11">Pan265</strain>
    </source>
</reference>
<feature type="domain" description="Methyl-accepting transducer" evidence="8">
    <location>
        <begin position="640"/>
        <end position="876"/>
    </location>
</feature>
<evidence type="ECO:0000256" key="2">
    <source>
        <dbReference type="ARBA" id="ARBA00023224"/>
    </source>
</evidence>
<dbReference type="Proteomes" id="UP000320386">
    <property type="component" value="Chromosome"/>
</dbReference>
<dbReference type="RefSeq" id="WP_145446288.1">
    <property type="nucleotide sequence ID" value="NZ_CP036280.1"/>
</dbReference>
<keyword evidence="11" id="KW-1185">Reference proteome</keyword>
<dbReference type="InterPro" id="IPR004089">
    <property type="entry name" value="MCPsignal_dom"/>
</dbReference>
<dbReference type="PANTHER" id="PTHR32089:SF112">
    <property type="entry name" value="LYSOZYME-LIKE PROTEIN-RELATED"/>
    <property type="match status" value="1"/>
</dbReference>
<comment type="subcellular location">
    <subcellularLocation>
        <location evidence="1">Membrane</location>
    </subcellularLocation>
</comment>
<evidence type="ECO:0000313" key="11">
    <source>
        <dbReference type="Proteomes" id="UP000320386"/>
    </source>
</evidence>
<proteinExistence type="inferred from homology"/>
<accession>A0A518BYR4</accession>
<dbReference type="SMART" id="SM00304">
    <property type="entry name" value="HAMP"/>
    <property type="match status" value="2"/>
</dbReference>
<feature type="transmembrane region" description="Helical" evidence="6">
    <location>
        <begin position="233"/>
        <end position="252"/>
    </location>
</feature>
<sequence precursor="true">MITASCILYATSYRTLLSLVIIWASITASPMAADNNNGHDSSTRQPTTALLNTPHTQNSEAPINDSIPHLDTAAAGGQQPGPDNQDNHNLPTDSVNSRNHDRSQDPLVPTEPEPHNTYLSAEIAPAPAPISEQPIATATDHTPQPTVTAAIQPEHTPQPETRHTPTRTTAHSNSQPVPRDATTPTRHTAATPIQIVPASLFSSHQQQLAALTAPQLSTQQLESLTANTNVNTFFWVILVLASAALFTVIISFRMGVLDLIPVSWKLYASVAVLLLMTMGISFEGEVFQIKLNRQERILEHANAVEIHLEKASRHENAFKHLVFSDPSAADQAHKAFASEGEHVIDEINALREEITDPDRLAIIDFLEQNVRNYSDSCEKLDHDLETVRKLGDETERHAAETIDGLERVIHHAEELAARSASTSERDTLNQWIALLERVEVTGLRALYEQANYLINGQEAHIHKMGEYLGQAHAATADARHFLNNHPQLSSLSEEANESLEHAAHDFQEIAGITSRIVNSNLKARQLETRAENTFHALEQTTEAIIKHTQHEYHITSEQAEAVSMLMLVVVLATGIVAAYTTSRSIIKPTRAMVTVIDALASGDLTQRLDTHRRDEFGTLARSYNNAVHKLNELIDEVSASTIDVSSVTTQIAASTEEISAGTDQQNQKITEISAAIEQMSASIIEVARKSSEASSNAGQSGEIASSGGEIVRETIDHMQEIQQTVGDLAGSVRELGQRGEQIGEIIDVINDIADQTNLLALNAAIEAARAGEHGRGFAVVADEVRKLADRTTKATEEISSSIEAIQTQTTQAATRMEEGSEKVQTGVGKAQQAGDALGQIVNRATDVATMVTAIATAAEQQSTAGKQVSESMEEISHVTRETASGTAQAADAANKLSQRAESLQQLVSQFKTTRSA</sequence>
<feature type="compositionally biased region" description="Polar residues" evidence="5">
    <location>
        <begin position="35"/>
        <end position="61"/>
    </location>
</feature>
<evidence type="ECO:0000259" key="9">
    <source>
        <dbReference type="PROSITE" id="PS50885"/>
    </source>
</evidence>
<feature type="compositionally biased region" description="Polar residues" evidence="5">
    <location>
        <begin position="166"/>
        <end position="176"/>
    </location>
</feature>
<dbReference type="KEGG" id="mcad:Pan265_19700"/>
<comment type="similarity">
    <text evidence="3">Belongs to the methyl-accepting chemotaxis (MCP) protein family.</text>
</comment>
<feature type="compositionally biased region" description="Polar residues" evidence="5">
    <location>
        <begin position="81"/>
        <end position="97"/>
    </location>
</feature>
<dbReference type="GO" id="GO:0007165">
    <property type="term" value="P:signal transduction"/>
    <property type="evidence" value="ECO:0007669"/>
    <property type="project" value="UniProtKB-KW"/>
</dbReference>
<feature type="chain" id="PRO_5021995033" evidence="7">
    <location>
        <begin position="33"/>
        <end position="916"/>
    </location>
</feature>
<evidence type="ECO:0000313" key="10">
    <source>
        <dbReference type="EMBL" id="QDU72108.1"/>
    </source>
</evidence>
<dbReference type="GO" id="GO:0016020">
    <property type="term" value="C:membrane"/>
    <property type="evidence" value="ECO:0007669"/>
    <property type="project" value="UniProtKB-SubCell"/>
</dbReference>
<evidence type="ECO:0000256" key="4">
    <source>
        <dbReference type="PROSITE-ProRule" id="PRU00284"/>
    </source>
</evidence>
<keyword evidence="6" id="KW-0812">Transmembrane</keyword>
<evidence type="ECO:0000256" key="7">
    <source>
        <dbReference type="SAM" id="SignalP"/>
    </source>
</evidence>
<evidence type="ECO:0000256" key="3">
    <source>
        <dbReference type="ARBA" id="ARBA00029447"/>
    </source>
</evidence>
<dbReference type="PROSITE" id="PS50111">
    <property type="entry name" value="CHEMOTAXIS_TRANSDUC_2"/>
    <property type="match status" value="1"/>
</dbReference>
<name>A0A518BYR4_9BACT</name>
<keyword evidence="6" id="KW-1133">Transmembrane helix</keyword>
<feature type="region of interest" description="Disordered" evidence="5">
    <location>
        <begin position="35"/>
        <end position="115"/>
    </location>
</feature>
<dbReference type="OrthoDB" id="9772755at2"/>
<evidence type="ECO:0000256" key="1">
    <source>
        <dbReference type="ARBA" id="ARBA00004370"/>
    </source>
</evidence>
<organism evidence="10 11">
    <name type="scientific">Mucisphaera calidilacus</name>
    <dbReference type="NCBI Taxonomy" id="2527982"/>
    <lineage>
        <taxon>Bacteria</taxon>
        <taxon>Pseudomonadati</taxon>
        <taxon>Planctomycetota</taxon>
        <taxon>Phycisphaerae</taxon>
        <taxon>Phycisphaerales</taxon>
        <taxon>Phycisphaeraceae</taxon>
        <taxon>Mucisphaera</taxon>
    </lineage>
</organism>
<dbReference type="GO" id="GO:0006935">
    <property type="term" value="P:chemotaxis"/>
    <property type="evidence" value="ECO:0007669"/>
    <property type="project" value="UniProtKB-ARBA"/>
</dbReference>
<feature type="region of interest" description="Disordered" evidence="5">
    <location>
        <begin position="150"/>
        <end position="187"/>
    </location>
</feature>
<dbReference type="Pfam" id="PF00672">
    <property type="entry name" value="HAMP"/>
    <property type="match status" value="1"/>
</dbReference>
<gene>
    <name evidence="10" type="primary">pctC_1</name>
    <name evidence="10" type="ORF">Pan265_19700</name>
</gene>
<dbReference type="InterPro" id="IPR003660">
    <property type="entry name" value="HAMP_dom"/>
</dbReference>
<evidence type="ECO:0000259" key="8">
    <source>
        <dbReference type="PROSITE" id="PS50111"/>
    </source>
</evidence>
<dbReference type="CDD" id="cd06225">
    <property type="entry name" value="HAMP"/>
    <property type="match status" value="1"/>
</dbReference>
<feature type="signal peptide" evidence="7">
    <location>
        <begin position="1"/>
        <end position="32"/>
    </location>
</feature>
<feature type="domain" description="HAMP" evidence="9">
    <location>
        <begin position="583"/>
        <end position="635"/>
    </location>
</feature>
<dbReference type="PANTHER" id="PTHR32089">
    <property type="entry name" value="METHYL-ACCEPTING CHEMOTAXIS PROTEIN MCPB"/>
    <property type="match status" value="1"/>
</dbReference>
<keyword evidence="7" id="KW-0732">Signal</keyword>
<dbReference type="CDD" id="cd11386">
    <property type="entry name" value="MCP_signal"/>
    <property type="match status" value="1"/>
</dbReference>